<evidence type="ECO:0000256" key="3">
    <source>
        <dbReference type="ARBA" id="ARBA00022525"/>
    </source>
</evidence>
<keyword evidence="3" id="KW-0964">Secreted</keyword>
<evidence type="ECO:0000256" key="6">
    <source>
        <dbReference type="SAM" id="SignalP"/>
    </source>
</evidence>
<evidence type="ECO:0000256" key="1">
    <source>
        <dbReference type="ARBA" id="ARBA00004613"/>
    </source>
</evidence>
<dbReference type="InterPro" id="IPR012515">
    <property type="entry name" value="Antimicrobial12"/>
</dbReference>
<protein>
    <recommendedName>
        <fullName evidence="9">Piscidin 4</fullName>
    </recommendedName>
</protein>
<organism evidence="7 8">
    <name type="scientific">Ilyodon furcidens</name>
    <name type="common">goldbreast splitfin</name>
    <dbReference type="NCBI Taxonomy" id="33524"/>
    <lineage>
        <taxon>Eukaryota</taxon>
        <taxon>Metazoa</taxon>
        <taxon>Chordata</taxon>
        <taxon>Craniata</taxon>
        <taxon>Vertebrata</taxon>
        <taxon>Euteleostomi</taxon>
        <taxon>Actinopterygii</taxon>
        <taxon>Neopterygii</taxon>
        <taxon>Teleostei</taxon>
        <taxon>Neoteleostei</taxon>
        <taxon>Acanthomorphata</taxon>
        <taxon>Ovalentaria</taxon>
        <taxon>Atherinomorphae</taxon>
        <taxon>Cyprinodontiformes</taxon>
        <taxon>Goodeidae</taxon>
        <taxon>Ilyodon</taxon>
    </lineage>
</organism>
<feature type="chain" id="PRO_5046788764" description="Piscidin 4" evidence="6">
    <location>
        <begin position="23"/>
        <end position="68"/>
    </location>
</feature>
<gene>
    <name evidence="7" type="ORF">ILYODFUR_025090</name>
</gene>
<comment type="similarity">
    <text evidence="2">Belongs to the pleurocidin family.</text>
</comment>
<evidence type="ECO:0000256" key="4">
    <source>
        <dbReference type="ARBA" id="ARBA00022529"/>
    </source>
</evidence>
<keyword evidence="6" id="KW-0732">Signal</keyword>
<evidence type="ECO:0000313" key="8">
    <source>
        <dbReference type="Proteomes" id="UP001482620"/>
    </source>
</evidence>
<name>A0ABV0T1N0_9TELE</name>
<comment type="subcellular location">
    <subcellularLocation>
        <location evidence="1">Secreted</location>
    </subcellularLocation>
</comment>
<keyword evidence="8" id="KW-1185">Reference proteome</keyword>
<reference evidence="7 8" key="1">
    <citation type="submission" date="2021-06" db="EMBL/GenBank/DDBJ databases">
        <authorList>
            <person name="Palmer J.M."/>
        </authorList>
    </citation>
    <scope>NUCLEOTIDE SEQUENCE [LARGE SCALE GENOMIC DNA]</scope>
    <source>
        <strain evidence="8">if_2019</strain>
        <tissue evidence="7">Muscle</tissue>
    </source>
</reference>
<dbReference type="EMBL" id="JAHRIQ010014616">
    <property type="protein sequence ID" value="MEQ2226197.1"/>
    <property type="molecule type" value="Genomic_DNA"/>
</dbReference>
<accession>A0ABV0T1N0</accession>
<dbReference type="Pfam" id="PF08107">
    <property type="entry name" value="Antimicrobial12"/>
    <property type="match status" value="1"/>
</dbReference>
<evidence type="ECO:0008006" key="9">
    <source>
        <dbReference type="Google" id="ProtNLM"/>
    </source>
</evidence>
<evidence type="ECO:0000256" key="5">
    <source>
        <dbReference type="ARBA" id="ARBA00023022"/>
    </source>
</evidence>
<dbReference type="Proteomes" id="UP001482620">
    <property type="component" value="Unassembled WGS sequence"/>
</dbReference>
<keyword evidence="5" id="KW-0044">Antibiotic</keyword>
<evidence type="ECO:0000313" key="7">
    <source>
        <dbReference type="EMBL" id="MEQ2226197.1"/>
    </source>
</evidence>
<feature type="signal peptide" evidence="6">
    <location>
        <begin position="1"/>
        <end position="22"/>
    </location>
</feature>
<evidence type="ECO:0000256" key="2">
    <source>
        <dbReference type="ARBA" id="ARBA00007419"/>
    </source>
</evidence>
<proteinExistence type="inferred from homology"/>
<keyword evidence="4" id="KW-0929">Antimicrobial</keyword>
<sequence>MKCVTIFLILSLVMLMAEPGECFFRNLWKGAQAVLSKYKAYRDQRRQEKIQRNAQCMQGENKQAPDER</sequence>
<comment type="caution">
    <text evidence="7">The sequence shown here is derived from an EMBL/GenBank/DDBJ whole genome shotgun (WGS) entry which is preliminary data.</text>
</comment>